<keyword evidence="3" id="KW-1185">Reference proteome</keyword>
<gene>
    <name evidence="2" type="ORF">NCTC503_01476</name>
</gene>
<evidence type="ECO:0000313" key="3">
    <source>
        <dbReference type="Proteomes" id="UP000308489"/>
    </source>
</evidence>
<keyword evidence="1" id="KW-1133">Transmembrane helix</keyword>
<reference evidence="2 3" key="1">
    <citation type="submission" date="2019-05" db="EMBL/GenBank/DDBJ databases">
        <authorList>
            <consortium name="Pathogen Informatics"/>
        </authorList>
    </citation>
    <scope>NUCLEOTIDE SEQUENCE [LARGE SCALE GENOMIC DNA]</scope>
    <source>
        <strain evidence="2 3">NCTC503</strain>
    </source>
</reference>
<accession>A0A4U9RDI0</accession>
<dbReference type="KEGG" id="hhw:NCTC503_01476"/>
<dbReference type="OrthoDB" id="367897at2"/>
<evidence type="ECO:0000313" key="2">
    <source>
        <dbReference type="EMBL" id="VTQ89794.1"/>
    </source>
</evidence>
<sequence length="108" mass="12538">MLDKSYKILKIIKENPLNENELLSLCKNSYITPSLMLKKHWITYSNLSENGEPLQPYVITDIGLEYLLNKVQQDKIFWRAFFSNFISGFIVGILVTILGAYLKFKFGL</sequence>
<evidence type="ECO:0000256" key="1">
    <source>
        <dbReference type="SAM" id="Phobius"/>
    </source>
</evidence>
<name>A0A4U9RDI0_HATHI</name>
<dbReference type="RefSeq" id="WP_138210130.1">
    <property type="nucleotide sequence ID" value="NZ_CBCRUQ010000014.1"/>
</dbReference>
<dbReference type="Proteomes" id="UP000308489">
    <property type="component" value="Chromosome 1"/>
</dbReference>
<organism evidence="2 3">
    <name type="scientific">Hathewaya histolytica</name>
    <name type="common">Clostridium histolyticum</name>
    <dbReference type="NCBI Taxonomy" id="1498"/>
    <lineage>
        <taxon>Bacteria</taxon>
        <taxon>Bacillati</taxon>
        <taxon>Bacillota</taxon>
        <taxon>Clostridia</taxon>
        <taxon>Eubacteriales</taxon>
        <taxon>Clostridiaceae</taxon>
        <taxon>Hathewaya</taxon>
    </lineage>
</organism>
<keyword evidence="1" id="KW-0812">Transmembrane</keyword>
<dbReference type="AlphaFoldDB" id="A0A4U9RDI0"/>
<proteinExistence type="predicted"/>
<keyword evidence="1" id="KW-0472">Membrane</keyword>
<feature type="transmembrane region" description="Helical" evidence="1">
    <location>
        <begin position="76"/>
        <end position="102"/>
    </location>
</feature>
<dbReference type="EMBL" id="LR590481">
    <property type="protein sequence ID" value="VTQ89794.1"/>
    <property type="molecule type" value="Genomic_DNA"/>
</dbReference>
<protein>
    <submittedName>
        <fullName evidence="2">Uncharacterized protein</fullName>
    </submittedName>
</protein>